<dbReference type="RefSeq" id="YP_010063528.1">
    <property type="nucleotide sequence ID" value="NC_054806.1"/>
</dbReference>
<dbReference type="EMBL" id="MK919472">
    <property type="protein sequence ID" value="QDH47907.1"/>
    <property type="molecule type" value="Genomic_DNA"/>
</dbReference>
<proteinExistence type="predicted"/>
<gene>
    <name evidence="1" type="primary">91</name>
    <name evidence="1" type="ORF">SEA_BENVOLIO_91</name>
</gene>
<reference evidence="1 2" key="1">
    <citation type="submission" date="2019-05" db="EMBL/GenBank/DDBJ databases">
        <authorList>
            <person name="Adams R."/>
            <person name="Akbary L.S."/>
            <person name="Andrews M.B."/>
            <person name="Baumann C.N."/>
            <person name="Belamarich J.P."/>
            <person name="Bhuta P.S."/>
            <person name="Campbell C.V."/>
            <person name="Crevits C.K."/>
            <person name="Crockett C.R."/>
            <person name="Dolan H.E."/>
            <person name="Ellis C.L."/>
            <person name="Elsasser D.N."/>
            <person name="Fenwick S.L."/>
            <person name="Guo R."/>
            <person name="Jackson A.R."/>
            <person name="Kaur A."/>
            <person name="Madison K.A."/>
            <person name="Kivimaki S.E."/>
            <person name="Martin A.Y."/>
            <person name="McChesney S.A."/>
            <person name="McCreary M.E."/>
            <person name="McMahill K.J."/>
            <person name="Nicely M.K."/>
            <person name="Ofsa J.B."/>
            <person name="Redle J.D."/>
            <person name="Santos M.R."/>
            <person name="Stiltner K.B."/>
            <person name="Taheny A.C."/>
            <person name="Tran P.V."/>
            <person name="Tunckanat T."/>
            <person name="Villavicencio A.P."/>
            <person name="Voshell S.M."/>
            <person name="Williams K.J."/>
            <person name="Witmer C.E."/>
            <person name="Woodruff E.H."/>
            <person name="Garlena R.A."/>
            <person name="Russell D.A."/>
            <person name="Pope W.H."/>
            <person name="Jacobs-Sera D."/>
            <person name="Hatfull G.F."/>
        </authorList>
    </citation>
    <scope>NUCLEOTIDE SEQUENCE [LARGE SCALE GENOMIC DNA]</scope>
</reference>
<dbReference type="KEGG" id="vg:64947334"/>
<evidence type="ECO:0000313" key="1">
    <source>
        <dbReference type="EMBL" id="QDH47907.1"/>
    </source>
</evidence>
<accession>A0A514A3R1</accession>
<sequence length="96" mass="10977">MPAKNYRRVEDVVDDEGWITTPGYSAWDCTATAYRKECGGEVRRYRGSSDVSCDRCGAWYNASGQRLRDDFMNNPSMYDDEVGDLEGFEMQHGGDW</sequence>
<organism evidence="1 2">
    <name type="scientific">Mycobacterium phage Benvolio</name>
    <dbReference type="NCBI Taxonomy" id="2591074"/>
    <lineage>
        <taxon>Viruses</taxon>
        <taxon>Duplodnaviria</taxon>
        <taxon>Heunggongvirae</taxon>
        <taxon>Uroviricota</taxon>
        <taxon>Caudoviricetes</taxon>
        <taxon>Turbidovirus</taxon>
        <taxon>Turbidovirus benvolio</taxon>
    </lineage>
</organism>
<keyword evidence="2" id="KW-1185">Reference proteome</keyword>
<evidence type="ECO:0000313" key="2">
    <source>
        <dbReference type="Proteomes" id="UP000320155"/>
    </source>
</evidence>
<dbReference type="GeneID" id="64947334"/>
<protein>
    <submittedName>
        <fullName evidence="1">Uncharacterized protein</fullName>
    </submittedName>
</protein>
<name>A0A514A3R1_9CAUD</name>
<dbReference type="Proteomes" id="UP000320155">
    <property type="component" value="Segment"/>
</dbReference>